<organism evidence="2 3">
    <name type="scientific">Corchorus olitorius</name>
    <dbReference type="NCBI Taxonomy" id="93759"/>
    <lineage>
        <taxon>Eukaryota</taxon>
        <taxon>Viridiplantae</taxon>
        <taxon>Streptophyta</taxon>
        <taxon>Embryophyta</taxon>
        <taxon>Tracheophyta</taxon>
        <taxon>Spermatophyta</taxon>
        <taxon>Magnoliopsida</taxon>
        <taxon>eudicotyledons</taxon>
        <taxon>Gunneridae</taxon>
        <taxon>Pentapetalae</taxon>
        <taxon>rosids</taxon>
        <taxon>malvids</taxon>
        <taxon>Malvales</taxon>
        <taxon>Malvaceae</taxon>
        <taxon>Grewioideae</taxon>
        <taxon>Apeibeae</taxon>
        <taxon>Corchorus</taxon>
    </lineage>
</organism>
<evidence type="ECO:0000313" key="3">
    <source>
        <dbReference type="Proteomes" id="UP000187203"/>
    </source>
</evidence>
<dbReference type="Proteomes" id="UP000187203">
    <property type="component" value="Unassembled WGS sequence"/>
</dbReference>
<sequence>MALELVLNAYLCFCGLGPIGNEVKEELKKLKENPMKRIGPNGGPNEKGGNEPQKESGLGPIGNEVKEELKKLKVNPMKRIGPNGGPNEKGGNDPKKESES</sequence>
<name>A0A1R3I3Q7_9ROSI</name>
<comment type="caution">
    <text evidence="2">The sequence shown here is derived from an EMBL/GenBank/DDBJ whole genome shotgun (WGS) entry which is preliminary data.</text>
</comment>
<keyword evidence="3" id="KW-1185">Reference proteome</keyword>
<reference evidence="3" key="1">
    <citation type="submission" date="2013-09" db="EMBL/GenBank/DDBJ databases">
        <title>Corchorus olitorius genome sequencing.</title>
        <authorList>
            <person name="Alam M."/>
            <person name="Haque M.S."/>
            <person name="Islam M.S."/>
            <person name="Emdad E.M."/>
            <person name="Islam M.M."/>
            <person name="Ahmed B."/>
            <person name="Halim A."/>
            <person name="Hossen Q.M.M."/>
            <person name="Hossain M.Z."/>
            <person name="Ahmed R."/>
            <person name="Khan M.M."/>
            <person name="Islam R."/>
            <person name="Rashid M.M."/>
            <person name="Khan S.A."/>
            <person name="Rahman M.S."/>
            <person name="Alam M."/>
            <person name="Yahiya A.S."/>
            <person name="Khan M.S."/>
            <person name="Azam M.S."/>
            <person name="Haque T."/>
            <person name="Lashkar M.Z.H."/>
            <person name="Akhand A.I."/>
            <person name="Morshed G."/>
            <person name="Roy S."/>
            <person name="Uddin K.S."/>
            <person name="Rabeya T."/>
            <person name="Hossain A.S."/>
            <person name="Chowdhury A."/>
            <person name="Snigdha A.R."/>
            <person name="Mortoza M.S."/>
            <person name="Matin S.A."/>
            <person name="Hoque S.M.E."/>
            <person name="Islam M.K."/>
            <person name="Roy D.K."/>
            <person name="Haider R."/>
            <person name="Moosa M.M."/>
            <person name="Elias S.M."/>
            <person name="Hasan A.M."/>
            <person name="Jahan S."/>
            <person name="Shafiuddin M."/>
            <person name="Mahmood N."/>
            <person name="Shommy N.S."/>
        </authorList>
    </citation>
    <scope>NUCLEOTIDE SEQUENCE [LARGE SCALE GENOMIC DNA]</scope>
    <source>
        <strain evidence="3">cv. O-4</strain>
    </source>
</reference>
<dbReference type="EMBL" id="AWUE01018997">
    <property type="protein sequence ID" value="OMO77131.1"/>
    <property type="molecule type" value="Genomic_DNA"/>
</dbReference>
<gene>
    <name evidence="2" type="ORF">COLO4_25320</name>
</gene>
<proteinExistence type="predicted"/>
<accession>A0A1R3I3Q7</accession>
<dbReference type="AlphaFoldDB" id="A0A1R3I3Q7"/>
<feature type="region of interest" description="Disordered" evidence="1">
    <location>
        <begin position="31"/>
        <end position="100"/>
    </location>
</feature>
<evidence type="ECO:0000313" key="2">
    <source>
        <dbReference type="EMBL" id="OMO77131.1"/>
    </source>
</evidence>
<evidence type="ECO:0000256" key="1">
    <source>
        <dbReference type="SAM" id="MobiDB-lite"/>
    </source>
</evidence>
<feature type="compositionally biased region" description="Basic and acidic residues" evidence="1">
    <location>
        <begin position="90"/>
        <end position="100"/>
    </location>
</feature>
<protein>
    <submittedName>
        <fullName evidence="2">Uncharacterized protein</fullName>
    </submittedName>
</protein>